<organism evidence="8 9">
    <name type="scientific">Pseudobacteriovorax antillogorgiicola</name>
    <dbReference type="NCBI Taxonomy" id="1513793"/>
    <lineage>
        <taxon>Bacteria</taxon>
        <taxon>Pseudomonadati</taxon>
        <taxon>Bdellovibrionota</taxon>
        <taxon>Oligoflexia</taxon>
        <taxon>Oligoflexales</taxon>
        <taxon>Pseudobacteriovoracaceae</taxon>
        <taxon>Pseudobacteriovorax</taxon>
    </lineage>
</organism>
<feature type="transmembrane region" description="Helical" evidence="5">
    <location>
        <begin position="103"/>
        <end position="124"/>
    </location>
</feature>
<dbReference type="SUPFAM" id="SSF53335">
    <property type="entry name" value="S-adenosyl-L-methionine-dependent methyltransferases"/>
    <property type="match status" value="1"/>
</dbReference>
<feature type="transmembrane region" description="Helical" evidence="5">
    <location>
        <begin position="136"/>
        <end position="158"/>
    </location>
</feature>
<evidence type="ECO:0000259" key="7">
    <source>
        <dbReference type="PROSITE" id="PS51006"/>
    </source>
</evidence>
<evidence type="ECO:0000256" key="5">
    <source>
        <dbReference type="HAMAP-Rule" id="MF_00198"/>
    </source>
</evidence>
<dbReference type="SUPFAM" id="SSF103473">
    <property type="entry name" value="MFS general substrate transporter"/>
    <property type="match status" value="1"/>
</dbReference>
<dbReference type="STRING" id="1513793.SAMN06296036_1497"/>
<dbReference type="Pfam" id="PF01564">
    <property type="entry name" value="Spermine_synth"/>
    <property type="match status" value="1"/>
</dbReference>
<comment type="subunit">
    <text evidence="5">Homodimer or homotetramer.</text>
</comment>
<keyword evidence="5" id="KW-1133">Transmembrane helix</keyword>
<sequence>MAKLVTQEKLILACIFATGFSGVVSEYVMATLASYLIGDSITQWAMTISVMLFFMGVGSKLSERLPGDPLRNFVICELILSLIVSFAPTLVYSLAAYTERIELVVYTLTSCLGILIGAEIPLASQILSRSMSLKTNIAWVLSQDYFGALVGGVFFVFLGKAYLGLAYTSVFLGALNLVVALSCCRGFPRLPVAATALLLLLNAAIAKDVVVYGEQSRYRDLIIWSEASDYQKIVLTQWKDDYWLYLNGNEQFSTVDEHKYHETLVHPTLNVSRANKRILILGGGDGLAAREILNFHPEVEEITVVDLDPGVTKLSQTHPVMLKINERSLLHSKVRIINQDAKQFLSQNKALYDSIIIDLPDPKTVSIARLYTNEFYSLARKSLSNGGCMATQALSPFYVPQAFWSIDKTLTQVGLSTKSYWISLPTLGDWGFVMGCRDQSPEMVSHRFLRTNIDNRFRFLDKDQLVAMQIFDKEIKIAKKEAQASNLFNLNVYKYYQKGRWDLY</sequence>
<evidence type="ECO:0000256" key="4">
    <source>
        <dbReference type="ARBA" id="ARBA00023115"/>
    </source>
</evidence>
<proteinExistence type="inferred from homology"/>
<comment type="pathway">
    <text evidence="5">Amine and polyamine biosynthesis; spermidine biosynthesis; spermidine from putrescine: step 1/1.</text>
</comment>
<dbReference type="InterPro" id="IPR001045">
    <property type="entry name" value="Spermi_synthase"/>
</dbReference>
<dbReference type="GO" id="GO:0004766">
    <property type="term" value="F:spermidine synthase activity"/>
    <property type="evidence" value="ECO:0007669"/>
    <property type="project" value="UniProtKB-UniRule"/>
</dbReference>
<dbReference type="PANTHER" id="PTHR43317">
    <property type="entry name" value="THERMOSPERMINE SYNTHASE ACAULIS5"/>
    <property type="match status" value="1"/>
</dbReference>
<keyword evidence="2 5" id="KW-0808">Transferase</keyword>
<keyword evidence="9" id="KW-1185">Reference proteome</keyword>
<feature type="binding site" evidence="5">
    <location>
        <position position="306"/>
    </location>
    <ligand>
        <name>S-methyl-5'-thioadenosine</name>
        <dbReference type="ChEBI" id="CHEBI:17509"/>
    </ligand>
</feature>
<dbReference type="Proteomes" id="UP000192907">
    <property type="component" value="Unassembled WGS sequence"/>
</dbReference>
<dbReference type="PROSITE" id="PS51006">
    <property type="entry name" value="PABS_2"/>
    <property type="match status" value="1"/>
</dbReference>
<dbReference type="InterPro" id="IPR029063">
    <property type="entry name" value="SAM-dependent_MTases_sf"/>
</dbReference>
<dbReference type="CDD" id="cd02440">
    <property type="entry name" value="AdoMet_MTases"/>
    <property type="match status" value="1"/>
</dbReference>
<dbReference type="RefSeq" id="WP_159455762.1">
    <property type="nucleotide sequence ID" value="NZ_FWZT01000049.1"/>
</dbReference>
<dbReference type="GO" id="GO:0008295">
    <property type="term" value="P:spermidine biosynthetic process"/>
    <property type="evidence" value="ECO:0007669"/>
    <property type="project" value="UniProtKB-UniRule"/>
</dbReference>
<protein>
    <recommendedName>
        <fullName evidence="5">Polyamine aminopropyltransferase</fullName>
    </recommendedName>
    <alternativeName>
        <fullName evidence="5">Putrescine aminopropyltransferase</fullName>
        <shortName evidence="5">PAPT</shortName>
    </alternativeName>
    <alternativeName>
        <fullName evidence="5">Spermidine synthase</fullName>
        <shortName evidence="5">SPDS</shortName>
        <shortName evidence="5">SPDSY</shortName>
        <ecNumber evidence="5">2.5.1.16</ecNumber>
    </alternativeName>
</protein>
<dbReference type="PROSITE" id="PS01330">
    <property type="entry name" value="PABS_1"/>
    <property type="match status" value="1"/>
</dbReference>
<feature type="binding site" evidence="5">
    <location>
        <position position="231"/>
    </location>
    <ligand>
        <name>S-methyl-5'-thioadenosine</name>
        <dbReference type="ChEBI" id="CHEBI:17509"/>
    </ligand>
</feature>
<dbReference type="GO" id="GO:0005886">
    <property type="term" value="C:plasma membrane"/>
    <property type="evidence" value="ECO:0007669"/>
    <property type="project" value="UniProtKB-SubCell"/>
</dbReference>
<comment type="catalytic activity">
    <reaction evidence="5">
        <text>S-adenosyl 3-(methylsulfanyl)propylamine + putrescine = S-methyl-5'-thioadenosine + spermidine + H(+)</text>
        <dbReference type="Rhea" id="RHEA:12721"/>
        <dbReference type="ChEBI" id="CHEBI:15378"/>
        <dbReference type="ChEBI" id="CHEBI:17509"/>
        <dbReference type="ChEBI" id="CHEBI:57443"/>
        <dbReference type="ChEBI" id="CHEBI:57834"/>
        <dbReference type="ChEBI" id="CHEBI:326268"/>
        <dbReference type="EC" id="2.5.1.16"/>
    </reaction>
</comment>
<dbReference type="GO" id="GO:0010487">
    <property type="term" value="F:thermospermine synthase activity"/>
    <property type="evidence" value="ECO:0007669"/>
    <property type="project" value="UniProtKB-ARBA"/>
</dbReference>
<dbReference type="PANTHER" id="PTHR43317:SF1">
    <property type="entry name" value="THERMOSPERMINE SYNTHASE ACAULIS5"/>
    <property type="match status" value="1"/>
</dbReference>
<dbReference type="NCBIfam" id="NF037959">
    <property type="entry name" value="MFS_SpdSyn"/>
    <property type="match status" value="1"/>
</dbReference>
<keyword evidence="4 5" id="KW-0620">Polyamine biosynthesis</keyword>
<comment type="similarity">
    <text evidence="1 5">Belongs to the spermidine/spermine synthase family.</text>
</comment>
<evidence type="ECO:0000256" key="3">
    <source>
        <dbReference type="ARBA" id="ARBA00023066"/>
    </source>
</evidence>
<feature type="transmembrane region" description="Helical" evidence="5">
    <location>
        <begin position="190"/>
        <end position="213"/>
    </location>
</feature>
<keyword evidence="5" id="KW-0812">Transmembrane</keyword>
<reference evidence="9" key="1">
    <citation type="submission" date="2017-04" db="EMBL/GenBank/DDBJ databases">
        <authorList>
            <person name="Varghese N."/>
            <person name="Submissions S."/>
        </authorList>
    </citation>
    <scope>NUCLEOTIDE SEQUENCE [LARGE SCALE GENOMIC DNA]</scope>
    <source>
        <strain evidence="9">RKEM611</strain>
    </source>
</reference>
<feature type="domain" description="PABS" evidence="7">
    <location>
        <begin position="191"/>
        <end position="437"/>
    </location>
</feature>
<dbReference type="InterPro" id="IPR036259">
    <property type="entry name" value="MFS_trans_sf"/>
</dbReference>
<comment type="caution">
    <text evidence="5">Lacks conserved residue(s) required for the propagation of feature annotation.</text>
</comment>
<gene>
    <name evidence="5" type="primary">speE</name>
    <name evidence="8" type="ORF">SAMN06296036_1497</name>
</gene>
<evidence type="ECO:0000256" key="6">
    <source>
        <dbReference type="PROSITE-ProRule" id="PRU00354"/>
    </source>
</evidence>
<dbReference type="EC" id="2.5.1.16" evidence="5"/>
<feature type="transmembrane region" description="Helical" evidence="5">
    <location>
        <begin position="73"/>
        <end position="97"/>
    </location>
</feature>
<name>A0A1Y6CR76_9BACT</name>
<feature type="binding site" evidence="5">
    <location>
        <position position="261"/>
    </location>
    <ligand>
        <name>spermidine</name>
        <dbReference type="ChEBI" id="CHEBI:57834"/>
    </ligand>
</feature>
<dbReference type="UniPathway" id="UPA00248">
    <property type="reaction ID" value="UER00314"/>
</dbReference>
<evidence type="ECO:0000313" key="8">
    <source>
        <dbReference type="EMBL" id="SMF83762.1"/>
    </source>
</evidence>
<comment type="function">
    <text evidence="5">Catalyzes the irreversible transfer of a propylamine group from the amino donor S-adenosylmethioninamine (decarboxy-AdoMet) to putrescine (1,4-diaminobutane) to yield spermidine.</text>
</comment>
<keyword evidence="5" id="KW-1003">Cell membrane</keyword>
<feature type="transmembrane region" description="Helical" evidence="5">
    <location>
        <begin position="41"/>
        <end position="61"/>
    </location>
</feature>
<dbReference type="EMBL" id="FWZT01000049">
    <property type="protein sequence ID" value="SMF83762.1"/>
    <property type="molecule type" value="Genomic_DNA"/>
</dbReference>
<dbReference type="Gene3D" id="3.40.50.150">
    <property type="entry name" value="Vaccinia Virus protein VP39"/>
    <property type="match status" value="1"/>
</dbReference>
<accession>A0A1Y6CR76</accession>
<evidence type="ECO:0000313" key="9">
    <source>
        <dbReference type="Proteomes" id="UP000192907"/>
    </source>
</evidence>
<dbReference type="NCBIfam" id="NF002956">
    <property type="entry name" value="PRK03612.1"/>
    <property type="match status" value="1"/>
</dbReference>
<dbReference type="InterPro" id="IPR030374">
    <property type="entry name" value="PABS"/>
</dbReference>
<feature type="transmembrane region" description="Helical" evidence="5">
    <location>
        <begin position="164"/>
        <end position="183"/>
    </location>
</feature>
<keyword evidence="5" id="KW-0472">Membrane</keyword>
<feature type="binding site" evidence="5">
    <location>
        <begin position="340"/>
        <end position="341"/>
    </location>
    <ligand>
        <name>S-methyl-5'-thioadenosine</name>
        <dbReference type="ChEBI" id="CHEBI:17509"/>
    </ligand>
</feature>
<dbReference type="InterPro" id="IPR030373">
    <property type="entry name" value="PABS_CS"/>
</dbReference>
<feature type="binding site" evidence="5">
    <location>
        <position position="285"/>
    </location>
    <ligand>
        <name>spermidine</name>
        <dbReference type="ChEBI" id="CHEBI:57834"/>
    </ligand>
</feature>
<dbReference type="HAMAP" id="MF_00198">
    <property type="entry name" value="Spermidine_synth"/>
    <property type="match status" value="1"/>
</dbReference>
<feature type="active site" description="Proton acceptor" evidence="5 6">
    <location>
        <position position="358"/>
    </location>
</feature>
<evidence type="ECO:0000256" key="1">
    <source>
        <dbReference type="ARBA" id="ARBA00007867"/>
    </source>
</evidence>
<comment type="subcellular location">
    <subcellularLocation>
        <location evidence="5">Cell membrane</location>
        <topology evidence="5">Multi-pass membrane protein</topology>
    </subcellularLocation>
</comment>
<evidence type="ECO:0000256" key="2">
    <source>
        <dbReference type="ARBA" id="ARBA00022679"/>
    </source>
</evidence>
<dbReference type="AlphaFoldDB" id="A0A1Y6CR76"/>
<keyword evidence="3 5" id="KW-0745">Spermidine biosynthesis</keyword>